<dbReference type="Pfam" id="PF09335">
    <property type="entry name" value="VTT_dom"/>
    <property type="match status" value="1"/>
</dbReference>
<dbReference type="InterPro" id="IPR001736">
    <property type="entry name" value="PLipase_D/transphosphatidylase"/>
</dbReference>
<organism evidence="9 10">
    <name type="scientific">Roseospira goensis</name>
    <dbReference type="NCBI Taxonomy" id="391922"/>
    <lineage>
        <taxon>Bacteria</taxon>
        <taxon>Pseudomonadati</taxon>
        <taxon>Pseudomonadota</taxon>
        <taxon>Alphaproteobacteria</taxon>
        <taxon>Rhodospirillales</taxon>
        <taxon>Rhodospirillaceae</taxon>
        <taxon>Roseospira</taxon>
    </lineage>
</organism>
<sequence length="719" mass="77740">MLVDGAAYFETLRAALIQARRQILITAWDISSAVALVDSRTPPDDGWPTTIAPLLRALTEARPALEVRILLWDFPMLYASDRELLPALRQDWNPNPRMRLRLDGSGPVEASHHEKIVVIDDRVAFTGGLDIAPARWDTRAHHADDTRRRLSGNGDPYPAFHDMQVMMEGPVAGVLGALVRERWARVTDEPAPAAPPADLPAPWPAGAPADIDRLPVALARTAPATAHAAPVEEIARLIEADIRAARRWIYIEDQYLTARVAAHALADRLAEPDGPEVVAVVPRIWDGWLETATMGVGRERFLRLIRAADRHGRLRVVTPVVEGRGPGHLKIHTKLMIVDDIALRHGSANLNNRSMGLDTELDLHIEPGLPDPDTGEPRGAAVSDFIERVLCDLLGEHLATAPDTVRATLRETGSLRAVLDRHGDPQRRDLVPVESGDAPPELVEALPYPVPGDFEKPVAAEDLPNVFLPEGTELVGRRRHPYVRAAALIGVVVTLVAVWRLTPLHGSLTPEVVSAWIEAVRAHPLAPLGAIGTMFFGTLLLAPITALIVAMALVFGPVLGFIYSTVGALASAAVGFRIGRALGRQGVSRLIDHHERPRKVMTALRRHGIKTVLFFRIVPVLQYTLTNLACGAAGISWRAYIWGTLIGMVPGIAVMSLFGEGLGRLLRASTWGEAAVIAAALLGLVLLVRAGSRALARRRGPETDPAASATGAPTADRGD</sequence>
<reference evidence="9 10" key="1">
    <citation type="submission" date="2020-08" db="EMBL/GenBank/DDBJ databases">
        <title>Genome sequencing of Purple Non-Sulfur Bacteria from various extreme environments.</title>
        <authorList>
            <person name="Mayer M."/>
        </authorList>
    </citation>
    <scope>NUCLEOTIDE SEQUENCE [LARGE SCALE GENOMIC DNA]</scope>
    <source>
        <strain evidence="9 10">JA135</strain>
    </source>
</reference>
<dbReference type="Proteomes" id="UP000555728">
    <property type="component" value="Unassembled WGS sequence"/>
</dbReference>
<accession>A0A7W6S0X9</accession>
<protein>
    <submittedName>
        <fullName evidence="9">Putative membrane protein YdjX (TVP38/TMEM64 family)/phosphatidylserine/phosphatidylglycerophosphate/ca rdiolipin synthase-like enzyme</fullName>
    </submittedName>
</protein>
<keyword evidence="3 7" id="KW-0812">Transmembrane</keyword>
<feature type="transmembrane region" description="Helical" evidence="7">
    <location>
        <begin position="482"/>
        <end position="501"/>
    </location>
</feature>
<dbReference type="GO" id="GO:0005886">
    <property type="term" value="C:plasma membrane"/>
    <property type="evidence" value="ECO:0007669"/>
    <property type="project" value="UniProtKB-SubCell"/>
</dbReference>
<evidence type="ECO:0000256" key="5">
    <source>
        <dbReference type="ARBA" id="ARBA00023136"/>
    </source>
</evidence>
<comment type="subcellular location">
    <subcellularLocation>
        <location evidence="1">Cell membrane</location>
        <topology evidence="1">Multi-pass membrane protein</topology>
    </subcellularLocation>
</comment>
<dbReference type="PANTHER" id="PTHR12677:SF59">
    <property type="entry name" value="GOLGI APPARATUS MEMBRANE PROTEIN TVP38-RELATED"/>
    <property type="match status" value="1"/>
</dbReference>
<feature type="domain" description="PLD phosphodiesterase" evidence="8">
    <location>
        <begin position="327"/>
        <end position="354"/>
    </location>
</feature>
<proteinExistence type="predicted"/>
<evidence type="ECO:0000256" key="6">
    <source>
        <dbReference type="SAM" id="MobiDB-lite"/>
    </source>
</evidence>
<feature type="transmembrane region" description="Helical" evidence="7">
    <location>
        <begin position="639"/>
        <end position="659"/>
    </location>
</feature>
<dbReference type="PROSITE" id="PS50035">
    <property type="entry name" value="PLD"/>
    <property type="match status" value="2"/>
</dbReference>
<evidence type="ECO:0000256" key="3">
    <source>
        <dbReference type="ARBA" id="ARBA00022692"/>
    </source>
</evidence>
<evidence type="ECO:0000256" key="2">
    <source>
        <dbReference type="ARBA" id="ARBA00022475"/>
    </source>
</evidence>
<evidence type="ECO:0000256" key="1">
    <source>
        <dbReference type="ARBA" id="ARBA00004651"/>
    </source>
</evidence>
<keyword evidence="10" id="KW-1185">Reference proteome</keyword>
<dbReference type="CDD" id="cd09143">
    <property type="entry name" value="PLDc_vPLD1_2_like_bac_2"/>
    <property type="match status" value="1"/>
</dbReference>
<evidence type="ECO:0000313" key="9">
    <source>
        <dbReference type="EMBL" id="MBB4286834.1"/>
    </source>
</evidence>
<dbReference type="PANTHER" id="PTHR12677">
    <property type="entry name" value="GOLGI APPARATUS MEMBRANE PROTEIN TVP38-RELATED"/>
    <property type="match status" value="1"/>
</dbReference>
<dbReference type="InterPro" id="IPR032816">
    <property type="entry name" value="VTT_dom"/>
</dbReference>
<keyword evidence="5 7" id="KW-0472">Membrane</keyword>
<comment type="caution">
    <text evidence="9">The sequence shown here is derived from an EMBL/GenBank/DDBJ whole genome shotgun (WGS) entry which is preliminary data.</text>
</comment>
<dbReference type="Gene3D" id="3.30.870.10">
    <property type="entry name" value="Endonuclease Chain A"/>
    <property type="match status" value="2"/>
</dbReference>
<keyword evidence="2" id="KW-1003">Cell membrane</keyword>
<evidence type="ECO:0000256" key="4">
    <source>
        <dbReference type="ARBA" id="ARBA00022989"/>
    </source>
</evidence>
<dbReference type="CDD" id="cd09140">
    <property type="entry name" value="PLDc_vPLD1_2_like_bac_1"/>
    <property type="match status" value="1"/>
</dbReference>
<evidence type="ECO:0000259" key="8">
    <source>
        <dbReference type="PROSITE" id="PS50035"/>
    </source>
</evidence>
<keyword evidence="4 7" id="KW-1133">Transmembrane helix</keyword>
<gene>
    <name evidence="9" type="ORF">GGD88_002575</name>
</gene>
<feature type="domain" description="PLD phosphodiesterase" evidence="8">
    <location>
        <begin position="108"/>
        <end position="135"/>
    </location>
</feature>
<feature type="region of interest" description="Disordered" evidence="6">
    <location>
        <begin position="698"/>
        <end position="719"/>
    </location>
</feature>
<dbReference type="SUPFAM" id="SSF56024">
    <property type="entry name" value="Phospholipase D/nuclease"/>
    <property type="match status" value="2"/>
</dbReference>
<dbReference type="GO" id="GO:0006793">
    <property type="term" value="P:phosphorus metabolic process"/>
    <property type="evidence" value="ECO:0007669"/>
    <property type="project" value="UniProtKB-ARBA"/>
</dbReference>
<dbReference type="GO" id="GO:0003824">
    <property type="term" value="F:catalytic activity"/>
    <property type="evidence" value="ECO:0007669"/>
    <property type="project" value="InterPro"/>
</dbReference>
<dbReference type="SMART" id="SM00155">
    <property type="entry name" value="PLDc"/>
    <property type="match status" value="2"/>
</dbReference>
<name>A0A7W6S0X9_9PROT</name>
<evidence type="ECO:0000313" key="10">
    <source>
        <dbReference type="Proteomes" id="UP000555728"/>
    </source>
</evidence>
<evidence type="ECO:0000256" key="7">
    <source>
        <dbReference type="SAM" id="Phobius"/>
    </source>
</evidence>
<feature type="transmembrane region" description="Helical" evidence="7">
    <location>
        <begin position="531"/>
        <end position="555"/>
    </location>
</feature>
<feature type="transmembrane region" description="Helical" evidence="7">
    <location>
        <begin position="561"/>
        <end position="579"/>
    </location>
</feature>
<dbReference type="AlphaFoldDB" id="A0A7W6S0X9"/>
<dbReference type="RefSeq" id="WP_184436010.1">
    <property type="nucleotide sequence ID" value="NZ_JACIGI010000022.1"/>
</dbReference>
<feature type="transmembrane region" description="Helical" evidence="7">
    <location>
        <begin position="671"/>
        <end position="690"/>
    </location>
</feature>
<dbReference type="InterPro" id="IPR015414">
    <property type="entry name" value="TMEM64"/>
</dbReference>
<dbReference type="Pfam" id="PF00614">
    <property type="entry name" value="PLDc"/>
    <property type="match status" value="1"/>
</dbReference>
<dbReference type="EMBL" id="JACIGI010000022">
    <property type="protein sequence ID" value="MBB4286834.1"/>
    <property type="molecule type" value="Genomic_DNA"/>
</dbReference>